<comment type="caution">
    <text evidence="1">The sequence shown here is derived from an EMBL/GenBank/DDBJ whole genome shotgun (WGS) entry which is preliminary data.</text>
</comment>
<keyword evidence="2" id="KW-1185">Reference proteome</keyword>
<evidence type="ECO:0000313" key="2">
    <source>
        <dbReference type="Proteomes" id="UP000005801"/>
    </source>
</evidence>
<dbReference type="EMBL" id="ABCS01000142">
    <property type="protein sequence ID" value="EDM74223.1"/>
    <property type="molecule type" value="Genomic_DNA"/>
</dbReference>
<name>A6GIS8_9BACT</name>
<dbReference type="RefSeq" id="WP_006976614.1">
    <property type="nucleotide sequence ID" value="NZ_ABCS01000142.1"/>
</dbReference>
<organism evidence="1 2">
    <name type="scientific">Plesiocystis pacifica SIR-1</name>
    <dbReference type="NCBI Taxonomy" id="391625"/>
    <lineage>
        <taxon>Bacteria</taxon>
        <taxon>Pseudomonadati</taxon>
        <taxon>Myxococcota</taxon>
        <taxon>Polyangia</taxon>
        <taxon>Nannocystales</taxon>
        <taxon>Nannocystaceae</taxon>
        <taxon>Plesiocystis</taxon>
    </lineage>
</organism>
<gene>
    <name evidence="1" type="ORF">PPSIR1_14740</name>
</gene>
<accession>A6GIS8</accession>
<dbReference type="Proteomes" id="UP000005801">
    <property type="component" value="Unassembled WGS sequence"/>
</dbReference>
<sequence>MPAPQKGTLEPIVQGLLAAAQLTGENQGDLAAAIAETWAGALDQLVQQAQVAPGIACPPGASAAPGRLM</sequence>
<reference evidence="1 2" key="1">
    <citation type="submission" date="2007-06" db="EMBL/GenBank/DDBJ databases">
        <authorList>
            <person name="Shimkets L."/>
            <person name="Ferriera S."/>
            <person name="Johnson J."/>
            <person name="Kravitz S."/>
            <person name="Beeson K."/>
            <person name="Sutton G."/>
            <person name="Rogers Y.-H."/>
            <person name="Friedman R."/>
            <person name="Frazier M."/>
            <person name="Venter J.C."/>
        </authorList>
    </citation>
    <scope>NUCLEOTIDE SEQUENCE [LARGE SCALE GENOMIC DNA]</scope>
    <source>
        <strain evidence="1 2">SIR-1</strain>
    </source>
</reference>
<protein>
    <submittedName>
        <fullName evidence="1">Uncharacterized protein</fullName>
    </submittedName>
</protein>
<dbReference type="STRING" id="391625.PPSIR1_14740"/>
<proteinExistence type="predicted"/>
<dbReference type="AlphaFoldDB" id="A6GIS8"/>
<evidence type="ECO:0000313" key="1">
    <source>
        <dbReference type="EMBL" id="EDM74223.1"/>
    </source>
</evidence>